<feature type="transmembrane region" description="Helical" evidence="2">
    <location>
        <begin position="69"/>
        <end position="87"/>
    </location>
</feature>
<dbReference type="PANTHER" id="PTHR43520:SF8">
    <property type="entry name" value="P-TYPE CU(+) TRANSPORTER"/>
    <property type="match status" value="1"/>
</dbReference>
<feature type="transmembrane region" description="Helical" evidence="2">
    <location>
        <begin position="93"/>
        <end position="116"/>
    </location>
</feature>
<evidence type="ECO:0000313" key="4">
    <source>
        <dbReference type="Proteomes" id="UP000742786"/>
    </source>
</evidence>
<dbReference type="AlphaFoldDB" id="A0A916J6N0"/>
<comment type="caution">
    <text evidence="3">The sequence shown here is derived from an EMBL/GenBank/DDBJ whole genome shotgun (WGS) entry which is preliminary data.</text>
</comment>
<keyword evidence="2" id="KW-1133">Transmembrane helix</keyword>
<keyword evidence="2" id="KW-0472">Membrane</keyword>
<evidence type="ECO:0000313" key="3">
    <source>
        <dbReference type="EMBL" id="CAG4884975.1"/>
    </source>
</evidence>
<gene>
    <name evidence="3" type="ORF">GTOL_12858</name>
</gene>
<reference evidence="3" key="1">
    <citation type="submission" date="2021-04" db="EMBL/GenBank/DDBJ databases">
        <authorList>
            <person name="Hornung B."/>
        </authorList>
    </citation>
    <scope>NUCLEOTIDE SEQUENCE</scope>
    <source>
        <strain evidence="3">G5G6</strain>
    </source>
</reference>
<evidence type="ECO:0000256" key="1">
    <source>
        <dbReference type="ARBA" id="ARBA00022967"/>
    </source>
</evidence>
<dbReference type="GO" id="GO:0043682">
    <property type="term" value="F:P-type divalent copper transporter activity"/>
    <property type="evidence" value="ECO:0007669"/>
    <property type="project" value="TreeGrafter"/>
</dbReference>
<sequence length="121" mass="12864">MFSMLKRMIRLAGVADELLDELTVISFPVALPSAHSTSAIFTLVRAISTAACGHAAFSGRTMRSIKQNLFFVLIYNGVGVPVAAGVLHPFFGILLSPIFAAAAMNLSSISAITSALRLRRV</sequence>
<accession>A0A916J6N0</accession>
<dbReference type="EMBL" id="CAJQUM010000001">
    <property type="protein sequence ID" value="CAG4884975.1"/>
    <property type="molecule type" value="Genomic_DNA"/>
</dbReference>
<keyword evidence="4" id="KW-1185">Reference proteome</keyword>
<protein>
    <submittedName>
        <fullName evidence="3">Uncharacterized protein</fullName>
    </submittedName>
</protein>
<keyword evidence="1" id="KW-1278">Translocase</keyword>
<organism evidence="3 4">
    <name type="scientific">Georgfuchsia toluolica</name>
    <dbReference type="NCBI Taxonomy" id="424218"/>
    <lineage>
        <taxon>Bacteria</taxon>
        <taxon>Pseudomonadati</taxon>
        <taxon>Pseudomonadota</taxon>
        <taxon>Betaproteobacteria</taxon>
        <taxon>Nitrosomonadales</taxon>
        <taxon>Sterolibacteriaceae</taxon>
        <taxon>Georgfuchsia</taxon>
    </lineage>
</organism>
<evidence type="ECO:0000256" key="2">
    <source>
        <dbReference type="SAM" id="Phobius"/>
    </source>
</evidence>
<dbReference type="PANTHER" id="PTHR43520">
    <property type="entry name" value="ATP7, ISOFORM B"/>
    <property type="match status" value="1"/>
</dbReference>
<name>A0A916J6N0_9PROT</name>
<dbReference type="GO" id="GO:0005507">
    <property type="term" value="F:copper ion binding"/>
    <property type="evidence" value="ECO:0007669"/>
    <property type="project" value="TreeGrafter"/>
</dbReference>
<keyword evidence="2" id="KW-0812">Transmembrane</keyword>
<proteinExistence type="predicted"/>
<dbReference type="Proteomes" id="UP000742786">
    <property type="component" value="Unassembled WGS sequence"/>
</dbReference>
<dbReference type="GO" id="GO:0055070">
    <property type="term" value="P:copper ion homeostasis"/>
    <property type="evidence" value="ECO:0007669"/>
    <property type="project" value="TreeGrafter"/>
</dbReference>
<dbReference type="GO" id="GO:0016020">
    <property type="term" value="C:membrane"/>
    <property type="evidence" value="ECO:0007669"/>
    <property type="project" value="TreeGrafter"/>
</dbReference>